<dbReference type="EMBL" id="QTPM01000044">
    <property type="protein sequence ID" value="RQY86527.1"/>
    <property type="molecule type" value="Genomic_DNA"/>
</dbReference>
<evidence type="ECO:0000313" key="3">
    <source>
        <dbReference type="EMBL" id="RQY86527.1"/>
    </source>
</evidence>
<dbReference type="Proteomes" id="UP000473470">
    <property type="component" value="Unassembled WGS sequence"/>
</dbReference>
<dbReference type="AlphaFoldDB" id="A0A107AIK1"/>
<gene>
    <name evidence="3" type="ORF">DF017_27300</name>
    <name evidence="1" type="ORF">F7R25_05975</name>
    <name evidence="2" type="ORF">WT44_20125</name>
</gene>
<reference evidence="1 6" key="3">
    <citation type="submission" date="2019-09" db="EMBL/GenBank/DDBJ databases">
        <title>Draft genome sequences of 48 bacterial type strains from the CCUG.</title>
        <authorList>
            <person name="Tunovic T."/>
            <person name="Pineiro-Iglesias B."/>
            <person name="Unosson C."/>
            <person name="Inganas E."/>
            <person name="Ohlen M."/>
            <person name="Cardew S."/>
            <person name="Jensie-Markopoulos S."/>
            <person name="Salva-Serra F."/>
            <person name="Jaen-Luchoro D."/>
            <person name="Karlsson R."/>
            <person name="Svensson-Stadler L."/>
            <person name="Chun J."/>
            <person name="Moore E."/>
        </authorList>
    </citation>
    <scope>NUCLEOTIDE SEQUENCE [LARGE SCALE GENOMIC DNA]</scope>
    <source>
        <strain evidence="1 6">CCUG 65686</strain>
    </source>
</reference>
<dbReference type="Proteomes" id="UP000281098">
    <property type="component" value="Unassembled WGS sequence"/>
</dbReference>
<accession>A0A107AIK1</accession>
<organism evidence="2">
    <name type="scientific">Burkholderia stagnalis</name>
    <dbReference type="NCBI Taxonomy" id="1503054"/>
    <lineage>
        <taxon>Bacteria</taxon>
        <taxon>Pseudomonadati</taxon>
        <taxon>Pseudomonadota</taxon>
        <taxon>Betaproteobacteria</taxon>
        <taxon>Burkholderiales</taxon>
        <taxon>Burkholderiaceae</taxon>
        <taxon>Burkholderia</taxon>
        <taxon>Burkholderia cepacia complex</taxon>
    </lineage>
</organism>
<dbReference type="KEGG" id="bstg:WT74_22525"/>
<comment type="caution">
    <text evidence="2">The sequence shown here is derived from an EMBL/GenBank/DDBJ whole genome shotgun (WGS) entry which is preliminary data.</text>
</comment>
<dbReference type="Proteomes" id="UP000068603">
    <property type="component" value="Unassembled WGS sequence"/>
</dbReference>
<evidence type="ECO:0000313" key="6">
    <source>
        <dbReference type="Proteomes" id="UP000473470"/>
    </source>
</evidence>
<evidence type="ECO:0000313" key="1">
    <source>
        <dbReference type="EMBL" id="KAB0640197.1"/>
    </source>
</evidence>
<dbReference type="RefSeq" id="WP_059563333.1">
    <property type="nucleotide sequence ID" value="NZ_CABVPM010000004.1"/>
</dbReference>
<reference evidence="3 5" key="2">
    <citation type="submission" date="2018-08" db="EMBL/GenBank/DDBJ databases">
        <title>Comparative analysis of Burkholderia isolates from Puerto Rico.</title>
        <authorList>
            <person name="Hall C."/>
            <person name="Sahl J."/>
            <person name="Wagner D."/>
        </authorList>
    </citation>
    <scope>NUCLEOTIDE SEQUENCE [LARGE SCALE GENOMIC DNA]</scope>
    <source>
        <strain evidence="3 5">Bp8966</strain>
    </source>
</reference>
<dbReference type="GeneID" id="93056846"/>
<evidence type="ECO:0000313" key="2">
    <source>
        <dbReference type="EMBL" id="KWA58502.1"/>
    </source>
</evidence>
<protein>
    <submittedName>
        <fullName evidence="2">Uncharacterized protein</fullName>
    </submittedName>
</protein>
<dbReference type="EMBL" id="VZOK01000006">
    <property type="protein sequence ID" value="KAB0640197.1"/>
    <property type="molecule type" value="Genomic_DNA"/>
</dbReference>
<dbReference type="STRING" id="1503054.WT74_22525"/>
<dbReference type="EMBL" id="LPHB01000056">
    <property type="protein sequence ID" value="KWA58502.1"/>
    <property type="molecule type" value="Genomic_DNA"/>
</dbReference>
<reference evidence="2 4" key="1">
    <citation type="submission" date="2015-11" db="EMBL/GenBank/DDBJ databases">
        <title>Expanding the genomic diversity of Burkholderia species for the development of highly accurate diagnostics.</title>
        <authorList>
            <person name="Sahl J."/>
            <person name="Keim P."/>
            <person name="Wagner D."/>
        </authorList>
    </citation>
    <scope>NUCLEOTIDE SEQUENCE [LARGE SCALE GENOMIC DNA]</scope>
    <source>
        <strain evidence="2 4">MSMB1960WGS</strain>
    </source>
</reference>
<proteinExistence type="predicted"/>
<evidence type="ECO:0000313" key="5">
    <source>
        <dbReference type="Proteomes" id="UP000281098"/>
    </source>
</evidence>
<sequence length="78" mass="8710">MTVDEILALIQRHEVKHVAASLSDEIARQQPEFQIFAAVRALLLDTGCAEFEAITKAEAVMEKLRYPSHPSNLQPNHA</sequence>
<keyword evidence="5" id="KW-1185">Reference proteome</keyword>
<name>A0A107AIK1_9BURK</name>
<evidence type="ECO:0000313" key="4">
    <source>
        <dbReference type="Proteomes" id="UP000068603"/>
    </source>
</evidence>